<name>A0ACC0TW17_9AGAM</name>
<evidence type="ECO:0000313" key="2">
    <source>
        <dbReference type="Proteomes" id="UP001207468"/>
    </source>
</evidence>
<sequence>MLKLFVYLRGIDSTFPVNIEGSETVGDLKDAIWQKNPNELKDIDAAGLVLYQVDLPDDEDLEEAAKQAAKDQPTLKATRLLSTLFPTGPPELKISIVVEDPKIRESESPTNVADDIMLNPRFPISSQLRRGNS</sequence>
<dbReference type="EMBL" id="JAGFNK010000394">
    <property type="protein sequence ID" value="KAI9451089.1"/>
    <property type="molecule type" value="Genomic_DNA"/>
</dbReference>
<evidence type="ECO:0000313" key="1">
    <source>
        <dbReference type="EMBL" id="KAI9451089.1"/>
    </source>
</evidence>
<proteinExistence type="predicted"/>
<organism evidence="1 2">
    <name type="scientific">Russula earlei</name>
    <dbReference type="NCBI Taxonomy" id="71964"/>
    <lineage>
        <taxon>Eukaryota</taxon>
        <taxon>Fungi</taxon>
        <taxon>Dikarya</taxon>
        <taxon>Basidiomycota</taxon>
        <taxon>Agaricomycotina</taxon>
        <taxon>Agaricomycetes</taxon>
        <taxon>Russulales</taxon>
        <taxon>Russulaceae</taxon>
        <taxon>Russula</taxon>
    </lineage>
</organism>
<gene>
    <name evidence="1" type="ORF">F5148DRAFT_557689</name>
</gene>
<protein>
    <submittedName>
        <fullName evidence="1">Uncharacterized protein</fullName>
    </submittedName>
</protein>
<reference evidence="1" key="1">
    <citation type="submission" date="2021-03" db="EMBL/GenBank/DDBJ databases">
        <title>Evolutionary priming and transition to the ectomycorrhizal habit in an iconic lineage of mushroom-forming fungi: is preadaptation a requirement?</title>
        <authorList>
            <consortium name="DOE Joint Genome Institute"/>
            <person name="Looney B.P."/>
            <person name="Miyauchi S."/>
            <person name="Morin E."/>
            <person name="Drula E."/>
            <person name="Courty P.E."/>
            <person name="Chicoki N."/>
            <person name="Fauchery L."/>
            <person name="Kohler A."/>
            <person name="Kuo A."/>
            <person name="LaButti K."/>
            <person name="Pangilinan J."/>
            <person name="Lipzen A."/>
            <person name="Riley R."/>
            <person name="Andreopoulos W."/>
            <person name="He G."/>
            <person name="Johnson J."/>
            <person name="Barry K.W."/>
            <person name="Grigoriev I.V."/>
            <person name="Nagy L."/>
            <person name="Hibbett D."/>
            <person name="Henrissat B."/>
            <person name="Matheny P.B."/>
            <person name="Labbe J."/>
            <person name="Martin A.F."/>
        </authorList>
    </citation>
    <scope>NUCLEOTIDE SEQUENCE</scope>
    <source>
        <strain evidence="1">BPL698</strain>
    </source>
</reference>
<dbReference type="Proteomes" id="UP001207468">
    <property type="component" value="Unassembled WGS sequence"/>
</dbReference>
<comment type="caution">
    <text evidence="1">The sequence shown here is derived from an EMBL/GenBank/DDBJ whole genome shotgun (WGS) entry which is preliminary data.</text>
</comment>
<keyword evidence="2" id="KW-1185">Reference proteome</keyword>
<accession>A0ACC0TW17</accession>